<comment type="function">
    <text evidence="13">Lignin degradation and detoxification of lignin-derived products.</text>
</comment>
<dbReference type="PROSITE" id="PS00079">
    <property type="entry name" value="MULTICOPPER_OXIDASE1"/>
    <property type="match status" value="1"/>
</dbReference>
<dbReference type="InterPro" id="IPR034289">
    <property type="entry name" value="CuRO_3_LCC"/>
</dbReference>
<reference evidence="17 18" key="1">
    <citation type="journal article" date="2018" name="Nat. Genet.">
        <title>The Rosa genome provides new insights in the design of modern roses.</title>
        <authorList>
            <person name="Bendahmane M."/>
        </authorList>
    </citation>
    <scope>NUCLEOTIDE SEQUENCE [LARGE SCALE GENOMIC DNA]</scope>
    <source>
        <strain evidence="18">cv. Old Blush</strain>
    </source>
</reference>
<evidence type="ECO:0000256" key="2">
    <source>
        <dbReference type="ARBA" id="ARBA00004271"/>
    </source>
</evidence>
<feature type="domain" description="Plastocyanin-like" evidence="14">
    <location>
        <begin position="165"/>
        <end position="318"/>
    </location>
</feature>
<dbReference type="SUPFAM" id="SSF49503">
    <property type="entry name" value="Cupredoxins"/>
    <property type="match status" value="3"/>
</dbReference>
<dbReference type="InterPro" id="IPR011707">
    <property type="entry name" value="Cu-oxidase-like_N"/>
</dbReference>
<evidence type="ECO:0000256" key="6">
    <source>
        <dbReference type="ARBA" id="ARBA00022525"/>
    </source>
</evidence>
<keyword evidence="11" id="KW-0325">Glycoprotein</keyword>
<dbReference type="Pfam" id="PF07732">
    <property type="entry name" value="Cu-oxidase_3"/>
    <property type="match status" value="1"/>
</dbReference>
<dbReference type="InterPro" id="IPR008972">
    <property type="entry name" value="Cupredoxin"/>
</dbReference>
<sequence>MKPQKNCSILLTEILGFFFLIVRFTSLVEGEVHFYDFVVREKNFTKLCSTKSILVVNDCFPGPEIRVRKGDTVYVNVHNQGYYGFTIHWHGIKQPRNPWSDGPEYITQCPILPGTNFTYEISLSTEEGTLWWHAHSDWTRATVHGAIVILPSVGTTFPFPQPDEDETIIIASWYEGDIKELVDEAMDDGSDLPHSDAYTINGEPGDFCPCSSETTYHRMVDYGKTYLLRIVNANINAEHFFAVAEHNLTVVGLDGAYIKPIDTTYIVISAGQAMDVLLKANQSPGQYYIAARQYSSEDPEVTGFDHANVTAILEYRGNYTYQASPSFPTTLPMYLDYAAAIKFTSRIKSLATPKYPTDVPLNVTTKMFITVSMNDLPCSHPGCETTKQISSSMNNVSWINPTTDVLRAYYRNISGVYTTDFPDQPPSYYNFTEETFVDNIVFTVQGTKVKLLNYNESVQIVFQGTNVMKGSVNHPMHMHGYSFYVVGSGYGNYDDEDDPKGFNFVDPPKVTTFGVPKNGWLAIRFIANNPGVWFWHCHFDRHLSWGMNTAFIVKNGGTSETNIRRPPAYMPPCEPHLDSRIKNSYENIL</sequence>
<dbReference type="Proteomes" id="UP000238479">
    <property type="component" value="Chromosome 7"/>
</dbReference>
<keyword evidence="7 13" id="KW-0479">Metal-binding</keyword>
<comment type="cofactor">
    <cofactor evidence="13">
        <name>Cu cation</name>
        <dbReference type="ChEBI" id="CHEBI:23378"/>
    </cofactor>
    <text evidence="13">Binds 4 Cu cations per monomer.</text>
</comment>
<dbReference type="Pfam" id="PF00394">
    <property type="entry name" value="Cu-oxidase"/>
    <property type="match status" value="1"/>
</dbReference>
<dbReference type="GO" id="GO:0048046">
    <property type="term" value="C:apoplast"/>
    <property type="evidence" value="ECO:0007669"/>
    <property type="project" value="UniProtKB-SubCell"/>
</dbReference>
<name>A0A2P6PH81_ROSCH</name>
<keyword evidence="5 13" id="KW-0052">Apoplast</keyword>
<evidence type="ECO:0000256" key="7">
    <source>
        <dbReference type="ARBA" id="ARBA00022723"/>
    </source>
</evidence>
<keyword evidence="6 13" id="KW-0964">Secreted</keyword>
<dbReference type="Gramene" id="PRQ21279">
    <property type="protein sequence ID" value="PRQ21279"/>
    <property type="gene ID" value="RchiOBHm_Chr7g0237421"/>
</dbReference>
<dbReference type="CDD" id="cd13897">
    <property type="entry name" value="CuRO_3_LCC_plant"/>
    <property type="match status" value="1"/>
</dbReference>
<feature type="domain" description="Plastocyanin-like" evidence="16">
    <location>
        <begin position="39"/>
        <end position="151"/>
    </location>
</feature>
<dbReference type="PANTHER" id="PTHR11709:SF261">
    <property type="entry name" value="LACCASE"/>
    <property type="match status" value="1"/>
</dbReference>
<dbReference type="PANTHER" id="PTHR11709">
    <property type="entry name" value="MULTI-COPPER OXIDASE"/>
    <property type="match status" value="1"/>
</dbReference>
<evidence type="ECO:0000256" key="9">
    <source>
        <dbReference type="ARBA" id="ARBA00023002"/>
    </source>
</evidence>
<feature type="domain" description="Plastocyanin-like" evidence="15">
    <location>
        <begin position="421"/>
        <end position="555"/>
    </location>
</feature>
<evidence type="ECO:0000256" key="4">
    <source>
        <dbReference type="ARBA" id="ARBA00012297"/>
    </source>
</evidence>
<dbReference type="Pfam" id="PF07731">
    <property type="entry name" value="Cu-oxidase_2"/>
    <property type="match status" value="1"/>
</dbReference>
<evidence type="ECO:0000259" key="16">
    <source>
        <dbReference type="Pfam" id="PF07732"/>
    </source>
</evidence>
<dbReference type="NCBIfam" id="TIGR03389">
    <property type="entry name" value="laccase"/>
    <property type="match status" value="1"/>
</dbReference>
<keyword evidence="8 13" id="KW-0677">Repeat</keyword>
<dbReference type="EMBL" id="PDCK01000045">
    <property type="protein sequence ID" value="PRQ21279.1"/>
    <property type="molecule type" value="Genomic_DNA"/>
</dbReference>
<comment type="catalytic activity">
    <reaction evidence="1 13">
        <text>4 hydroquinone + O2 = 4 benzosemiquinone + 2 H2O</text>
        <dbReference type="Rhea" id="RHEA:11276"/>
        <dbReference type="ChEBI" id="CHEBI:15377"/>
        <dbReference type="ChEBI" id="CHEBI:15379"/>
        <dbReference type="ChEBI" id="CHEBI:17594"/>
        <dbReference type="ChEBI" id="CHEBI:17977"/>
        <dbReference type="EC" id="1.10.3.2"/>
    </reaction>
</comment>
<accession>A0A2P6PH81</accession>
<comment type="subcellular location">
    <subcellularLocation>
        <location evidence="2 13">Secreted</location>
        <location evidence="2 13">Extracellular space</location>
        <location evidence="2 13">Apoplast</location>
    </subcellularLocation>
</comment>
<dbReference type="PROSITE" id="PS00080">
    <property type="entry name" value="MULTICOPPER_OXIDASE2"/>
    <property type="match status" value="1"/>
</dbReference>
<evidence type="ECO:0000259" key="15">
    <source>
        <dbReference type="Pfam" id="PF07731"/>
    </source>
</evidence>
<dbReference type="InterPro" id="IPR045087">
    <property type="entry name" value="Cu-oxidase_fam"/>
</dbReference>
<dbReference type="EC" id="1.10.3.2" evidence="4 13"/>
<dbReference type="InterPro" id="IPR034288">
    <property type="entry name" value="CuRO_1_LCC"/>
</dbReference>
<evidence type="ECO:0000313" key="18">
    <source>
        <dbReference type="Proteomes" id="UP000238479"/>
    </source>
</evidence>
<gene>
    <name evidence="17" type="ORF">RchiOBHm_Chr7g0237421</name>
</gene>
<dbReference type="CDD" id="cd13875">
    <property type="entry name" value="CuRO_2_LCC_plant"/>
    <property type="match status" value="1"/>
</dbReference>
<dbReference type="InterPro" id="IPR001117">
    <property type="entry name" value="Cu-oxidase_2nd"/>
</dbReference>
<keyword evidence="10 13" id="KW-0186">Copper</keyword>
<keyword evidence="12 13" id="KW-0439">Lignin degradation</keyword>
<evidence type="ECO:0000256" key="13">
    <source>
        <dbReference type="RuleBase" id="RU361119"/>
    </source>
</evidence>
<keyword evidence="9 13" id="KW-0560">Oxidoreductase</keyword>
<proteinExistence type="inferred from homology"/>
<dbReference type="GO" id="GO:0052716">
    <property type="term" value="F:hydroquinone:oxygen oxidoreductase activity"/>
    <property type="evidence" value="ECO:0007669"/>
    <property type="project" value="UniProtKB-EC"/>
</dbReference>
<keyword evidence="18" id="KW-1185">Reference proteome</keyword>
<evidence type="ECO:0000256" key="1">
    <source>
        <dbReference type="ARBA" id="ARBA00000349"/>
    </source>
</evidence>
<dbReference type="Gene3D" id="2.60.40.420">
    <property type="entry name" value="Cupredoxins - blue copper proteins"/>
    <property type="match status" value="3"/>
</dbReference>
<dbReference type="OrthoDB" id="2121828at2759"/>
<dbReference type="InterPro" id="IPR033138">
    <property type="entry name" value="Cu_oxidase_CS"/>
</dbReference>
<dbReference type="InterPro" id="IPR011706">
    <property type="entry name" value="Cu-oxidase_C"/>
</dbReference>
<evidence type="ECO:0000256" key="3">
    <source>
        <dbReference type="ARBA" id="ARBA00010609"/>
    </source>
</evidence>
<evidence type="ECO:0000259" key="14">
    <source>
        <dbReference type="Pfam" id="PF00394"/>
    </source>
</evidence>
<evidence type="ECO:0000256" key="5">
    <source>
        <dbReference type="ARBA" id="ARBA00022523"/>
    </source>
</evidence>
<comment type="caution">
    <text evidence="17">The sequence shown here is derived from an EMBL/GenBank/DDBJ whole genome shotgun (WGS) entry which is preliminary data.</text>
</comment>
<protein>
    <recommendedName>
        <fullName evidence="4 13">Laccase</fullName>
        <ecNumber evidence="4 13">1.10.3.2</ecNumber>
    </recommendedName>
    <alternativeName>
        <fullName evidence="13">Benzenediol:oxygen oxidoreductase</fullName>
    </alternativeName>
    <alternativeName>
        <fullName evidence="13">Diphenol oxidase</fullName>
    </alternativeName>
    <alternativeName>
        <fullName evidence="13">Urishiol oxidase</fullName>
    </alternativeName>
</protein>
<organism evidence="17 18">
    <name type="scientific">Rosa chinensis</name>
    <name type="common">China rose</name>
    <dbReference type="NCBI Taxonomy" id="74649"/>
    <lineage>
        <taxon>Eukaryota</taxon>
        <taxon>Viridiplantae</taxon>
        <taxon>Streptophyta</taxon>
        <taxon>Embryophyta</taxon>
        <taxon>Tracheophyta</taxon>
        <taxon>Spermatophyta</taxon>
        <taxon>Magnoliopsida</taxon>
        <taxon>eudicotyledons</taxon>
        <taxon>Gunneridae</taxon>
        <taxon>Pentapetalae</taxon>
        <taxon>rosids</taxon>
        <taxon>fabids</taxon>
        <taxon>Rosales</taxon>
        <taxon>Rosaceae</taxon>
        <taxon>Rosoideae</taxon>
        <taxon>Rosoideae incertae sedis</taxon>
        <taxon>Rosa</taxon>
    </lineage>
</organism>
<evidence type="ECO:0000313" key="17">
    <source>
        <dbReference type="EMBL" id="PRQ21279.1"/>
    </source>
</evidence>
<evidence type="ECO:0000256" key="10">
    <source>
        <dbReference type="ARBA" id="ARBA00023008"/>
    </source>
</evidence>
<dbReference type="InterPro" id="IPR002355">
    <property type="entry name" value="Cu_oxidase_Cu_BS"/>
</dbReference>
<dbReference type="OMA" id="SKESTHR"/>
<dbReference type="InterPro" id="IPR017761">
    <property type="entry name" value="Laccase"/>
</dbReference>
<evidence type="ECO:0000256" key="11">
    <source>
        <dbReference type="ARBA" id="ARBA00023180"/>
    </source>
</evidence>
<dbReference type="InterPro" id="IPR034285">
    <property type="entry name" value="CuRO_2_LCC"/>
</dbReference>
<evidence type="ECO:0000256" key="12">
    <source>
        <dbReference type="ARBA" id="ARBA00023185"/>
    </source>
</evidence>
<dbReference type="GO" id="GO:0046274">
    <property type="term" value="P:lignin catabolic process"/>
    <property type="evidence" value="ECO:0007669"/>
    <property type="project" value="UniProtKB-KW"/>
</dbReference>
<dbReference type="AlphaFoldDB" id="A0A2P6PH81"/>
<comment type="similarity">
    <text evidence="3 13">Belongs to the multicopper oxidase family.</text>
</comment>
<evidence type="ECO:0000256" key="8">
    <source>
        <dbReference type="ARBA" id="ARBA00022737"/>
    </source>
</evidence>
<dbReference type="CDD" id="cd13849">
    <property type="entry name" value="CuRO_1_LCC_plant"/>
    <property type="match status" value="1"/>
</dbReference>
<dbReference type="GO" id="GO:0005507">
    <property type="term" value="F:copper ion binding"/>
    <property type="evidence" value="ECO:0007669"/>
    <property type="project" value="InterPro"/>
</dbReference>